<evidence type="ECO:0000313" key="2">
    <source>
        <dbReference type="EMBL" id="ORB54645.1"/>
    </source>
</evidence>
<name>A0A1X0J0X7_MYCRH</name>
<feature type="transmembrane region" description="Helical" evidence="1">
    <location>
        <begin position="38"/>
        <end position="58"/>
    </location>
</feature>
<feature type="transmembrane region" description="Helical" evidence="1">
    <location>
        <begin position="70"/>
        <end position="93"/>
    </location>
</feature>
<comment type="caution">
    <text evidence="2">The sequence shown here is derived from an EMBL/GenBank/DDBJ whole genome shotgun (WGS) entry which is preliminary data.</text>
</comment>
<dbReference type="AlphaFoldDB" id="A0A1X0J0X7"/>
<dbReference type="Proteomes" id="UP000192534">
    <property type="component" value="Unassembled WGS sequence"/>
</dbReference>
<accession>A0A1X0J0X7</accession>
<organism evidence="2 3">
    <name type="scientific">Mycolicibacterium rhodesiae</name>
    <name type="common">Mycobacterium rhodesiae</name>
    <dbReference type="NCBI Taxonomy" id="36814"/>
    <lineage>
        <taxon>Bacteria</taxon>
        <taxon>Bacillati</taxon>
        <taxon>Actinomycetota</taxon>
        <taxon>Actinomycetes</taxon>
        <taxon>Mycobacteriales</taxon>
        <taxon>Mycobacteriaceae</taxon>
        <taxon>Mycolicibacterium</taxon>
    </lineage>
</organism>
<feature type="transmembrane region" description="Helical" evidence="1">
    <location>
        <begin position="12"/>
        <end position="32"/>
    </location>
</feature>
<keyword evidence="1" id="KW-1133">Transmembrane helix</keyword>
<keyword evidence="3" id="KW-1185">Reference proteome</keyword>
<sequence length="101" mass="10331">MAYPVVDWRRATLVGALGGGAFWGLAAGAILASKASTTAVIAICITAVIVVSVGTFIYRRSTSPRNRALGMGLILAPLTGLTPVLAVSLPGVLTHAISWRG</sequence>
<evidence type="ECO:0000256" key="1">
    <source>
        <dbReference type="SAM" id="Phobius"/>
    </source>
</evidence>
<reference evidence="2 3" key="1">
    <citation type="submission" date="2016-12" db="EMBL/GenBank/DDBJ databases">
        <title>The new phylogeny of genus Mycobacterium.</title>
        <authorList>
            <person name="Tortoli E."/>
            <person name="Trovato A."/>
            <person name="Cirillo D.M."/>
        </authorList>
    </citation>
    <scope>NUCLEOTIDE SEQUENCE [LARGE SCALE GENOMIC DNA]</scope>
    <source>
        <strain evidence="2 3">DSM 44223</strain>
    </source>
</reference>
<keyword evidence="1" id="KW-0472">Membrane</keyword>
<evidence type="ECO:0000313" key="3">
    <source>
        <dbReference type="Proteomes" id="UP000192534"/>
    </source>
</evidence>
<dbReference type="EMBL" id="MVIH01000003">
    <property type="protein sequence ID" value="ORB54645.1"/>
    <property type="molecule type" value="Genomic_DNA"/>
</dbReference>
<gene>
    <name evidence="2" type="ORF">BST42_07450</name>
</gene>
<protein>
    <submittedName>
        <fullName evidence="2">Uncharacterized protein</fullName>
    </submittedName>
</protein>
<proteinExistence type="predicted"/>
<keyword evidence="1" id="KW-0812">Transmembrane</keyword>